<keyword evidence="1" id="KW-0732">Signal</keyword>
<protein>
    <submittedName>
        <fullName evidence="2">Uncharacterized protein</fullName>
    </submittedName>
</protein>
<evidence type="ECO:0000313" key="3">
    <source>
        <dbReference type="Proteomes" id="UP001379235"/>
    </source>
</evidence>
<name>A0ABU8S9F7_9SPHN</name>
<dbReference type="Proteomes" id="UP001379235">
    <property type="component" value="Unassembled WGS sequence"/>
</dbReference>
<proteinExistence type="predicted"/>
<keyword evidence="3" id="KW-1185">Reference proteome</keyword>
<gene>
    <name evidence="2" type="ORF">WG900_11740</name>
</gene>
<accession>A0ABU8S9F7</accession>
<evidence type="ECO:0000313" key="2">
    <source>
        <dbReference type="EMBL" id="MEJ6010587.1"/>
    </source>
</evidence>
<sequence>MSKKLALSSVLSVMLMAGFAMFGGASIDADTQTTQASLLPAQIEMPALPALPSLPILH</sequence>
<reference evidence="2 3" key="1">
    <citation type="submission" date="2024-03" db="EMBL/GenBank/DDBJ databases">
        <authorList>
            <person name="Jo J.-H."/>
        </authorList>
    </citation>
    <scope>NUCLEOTIDE SEQUENCE [LARGE SCALE GENOMIC DNA]</scope>
    <source>
        <strain evidence="2 3">AS3R-12</strain>
    </source>
</reference>
<feature type="chain" id="PRO_5046787928" evidence="1">
    <location>
        <begin position="23"/>
        <end position="58"/>
    </location>
</feature>
<comment type="caution">
    <text evidence="2">The sequence shown here is derived from an EMBL/GenBank/DDBJ whole genome shotgun (WGS) entry which is preliminary data.</text>
</comment>
<organism evidence="2 3">
    <name type="scientific">Novosphingobium aquae</name>
    <dbReference type="NCBI Taxonomy" id="3133435"/>
    <lineage>
        <taxon>Bacteria</taxon>
        <taxon>Pseudomonadati</taxon>
        <taxon>Pseudomonadota</taxon>
        <taxon>Alphaproteobacteria</taxon>
        <taxon>Sphingomonadales</taxon>
        <taxon>Sphingomonadaceae</taxon>
        <taxon>Novosphingobium</taxon>
    </lineage>
</organism>
<dbReference type="RefSeq" id="WP_339967315.1">
    <property type="nucleotide sequence ID" value="NZ_JBBHJY010000005.1"/>
</dbReference>
<feature type="signal peptide" evidence="1">
    <location>
        <begin position="1"/>
        <end position="22"/>
    </location>
</feature>
<evidence type="ECO:0000256" key="1">
    <source>
        <dbReference type="SAM" id="SignalP"/>
    </source>
</evidence>
<dbReference type="EMBL" id="JBBHJY010000005">
    <property type="protein sequence ID" value="MEJ6010587.1"/>
    <property type="molecule type" value="Genomic_DNA"/>
</dbReference>